<comment type="subcellular location">
    <subcellularLocation>
        <location evidence="1">Cell membrane</location>
        <topology evidence="1">Multi-pass membrane protein</topology>
    </subcellularLocation>
</comment>
<keyword evidence="6 9" id="KW-1133">Transmembrane helix</keyword>
<evidence type="ECO:0000256" key="6">
    <source>
        <dbReference type="ARBA" id="ARBA00022989"/>
    </source>
</evidence>
<dbReference type="Pfam" id="PF04973">
    <property type="entry name" value="NMN_transporter"/>
    <property type="match status" value="1"/>
</dbReference>
<keyword evidence="4" id="KW-1003">Cell membrane</keyword>
<evidence type="ECO:0000256" key="8">
    <source>
        <dbReference type="SAM" id="MobiDB-lite"/>
    </source>
</evidence>
<feature type="transmembrane region" description="Helical" evidence="9">
    <location>
        <begin position="67"/>
        <end position="84"/>
    </location>
</feature>
<dbReference type="NCBIfam" id="TIGR01528">
    <property type="entry name" value="NMN_trans_PnuC"/>
    <property type="match status" value="1"/>
</dbReference>
<feature type="compositionally biased region" description="Acidic residues" evidence="8">
    <location>
        <begin position="222"/>
        <end position="231"/>
    </location>
</feature>
<feature type="transmembrane region" description="Helical" evidence="9">
    <location>
        <begin position="160"/>
        <end position="177"/>
    </location>
</feature>
<dbReference type="RefSeq" id="WP_171198269.1">
    <property type="nucleotide sequence ID" value="NZ_JABEND010000001.1"/>
</dbReference>
<name>A0A849ACT7_9ACTN</name>
<evidence type="ECO:0000256" key="5">
    <source>
        <dbReference type="ARBA" id="ARBA00022692"/>
    </source>
</evidence>
<comment type="similarity">
    <text evidence="2">Belongs to the nicotinamide ribonucleoside (NR) uptake permease (TC 4.B.1) family.</text>
</comment>
<gene>
    <name evidence="10" type="ORF">HKD39_02825</name>
</gene>
<sequence length="257" mass="28341">MQIFTWLDSTFHLFGLRIKWSDFFGNIFALATVVLALRRKISAWPVQILGSVLLLLASISVHLGGNAARQVLIILAACLGWARWNQNKHQQGTITVRWAGWPQRIALLAAMVVGTGAVGALLKATNASFYPGAPWWMVLCDAWIFVGTVIAMYAQARRYVEFWFVWIGVDIVGVPLAWHSGLYFSGIVYAIFFVMVLIGIRDWSRRSAQTVSSPMEAACEFGPEDSVDDGAGDTPGDRVSEPSAITSPGTPRKRRVP</sequence>
<dbReference type="GO" id="GO:0034257">
    <property type="term" value="F:nicotinamide riboside transmembrane transporter activity"/>
    <property type="evidence" value="ECO:0007669"/>
    <property type="project" value="InterPro"/>
</dbReference>
<dbReference type="EMBL" id="JABEND010000001">
    <property type="protein sequence ID" value="NNG34672.1"/>
    <property type="molecule type" value="Genomic_DNA"/>
</dbReference>
<keyword evidence="5 9" id="KW-0812">Transmembrane</keyword>
<reference evidence="10 11" key="1">
    <citation type="submission" date="2020-05" db="EMBL/GenBank/DDBJ databases">
        <title>Nakamurella sp. DB0629 isolated from air conditioner.</title>
        <authorList>
            <person name="Kim D.H."/>
            <person name="Kim D.-U."/>
        </authorList>
    </citation>
    <scope>NUCLEOTIDE SEQUENCE [LARGE SCALE GENOMIC DNA]</scope>
    <source>
        <strain evidence="10 11">DB0629</strain>
    </source>
</reference>
<proteinExistence type="inferred from homology"/>
<dbReference type="AlphaFoldDB" id="A0A849ACT7"/>
<evidence type="ECO:0000313" key="10">
    <source>
        <dbReference type="EMBL" id="NNG34672.1"/>
    </source>
</evidence>
<keyword evidence="7 9" id="KW-0472">Membrane</keyword>
<evidence type="ECO:0000256" key="1">
    <source>
        <dbReference type="ARBA" id="ARBA00004651"/>
    </source>
</evidence>
<evidence type="ECO:0000256" key="2">
    <source>
        <dbReference type="ARBA" id="ARBA00006669"/>
    </source>
</evidence>
<dbReference type="PANTHER" id="PTHR36122:SF2">
    <property type="entry name" value="NICOTINAMIDE RIBOSIDE TRANSPORTER PNUC"/>
    <property type="match status" value="1"/>
</dbReference>
<accession>A0A849ACT7</accession>
<keyword evidence="11" id="KW-1185">Reference proteome</keyword>
<keyword evidence="3" id="KW-0813">Transport</keyword>
<dbReference type="InterPro" id="IPR006419">
    <property type="entry name" value="NMN_transpt_PnuC"/>
</dbReference>
<dbReference type="PANTHER" id="PTHR36122">
    <property type="entry name" value="NICOTINAMIDE RIBOSIDE TRANSPORTER PNUC"/>
    <property type="match status" value="1"/>
</dbReference>
<organism evidence="10 11">
    <name type="scientific">Nakamurella aerolata</name>
    <dbReference type="NCBI Taxonomy" id="1656892"/>
    <lineage>
        <taxon>Bacteria</taxon>
        <taxon>Bacillati</taxon>
        <taxon>Actinomycetota</taxon>
        <taxon>Actinomycetes</taxon>
        <taxon>Nakamurellales</taxon>
        <taxon>Nakamurellaceae</taxon>
        <taxon>Nakamurella</taxon>
    </lineage>
</organism>
<dbReference type="GO" id="GO:0005886">
    <property type="term" value="C:plasma membrane"/>
    <property type="evidence" value="ECO:0007669"/>
    <property type="project" value="UniProtKB-SubCell"/>
</dbReference>
<feature type="transmembrane region" description="Helical" evidence="9">
    <location>
        <begin position="134"/>
        <end position="153"/>
    </location>
</feature>
<dbReference type="Proteomes" id="UP000562984">
    <property type="component" value="Unassembled WGS sequence"/>
</dbReference>
<evidence type="ECO:0000313" key="11">
    <source>
        <dbReference type="Proteomes" id="UP000562984"/>
    </source>
</evidence>
<feature type="transmembrane region" description="Helical" evidence="9">
    <location>
        <begin position="105"/>
        <end position="122"/>
    </location>
</feature>
<evidence type="ECO:0000256" key="7">
    <source>
        <dbReference type="ARBA" id="ARBA00023136"/>
    </source>
</evidence>
<feature type="transmembrane region" description="Helical" evidence="9">
    <location>
        <begin position="183"/>
        <end position="200"/>
    </location>
</feature>
<comment type="caution">
    <text evidence="10">The sequence shown here is derived from an EMBL/GenBank/DDBJ whole genome shotgun (WGS) entry which is preliminary data.</text>
</comment>
<feature type="transmembrane region" description="Helical" evidence="9">
    <location>
        <begin position="20"/>
        <end position="37"/>
    </location>
</feature>
<feature type="transmembrane region" description="Helical" evidence="9">
    <location>
        <begin position="44"/>
        <end position="61"/>
    </location>
</feature>
<protein>
    <submittedName>
        <fullName evidence="10">Nicotinamide mononucleotide transporter</fullName>
    </submittedName>
</protein>
<evidence type="ECO:0000256" key="9">
    <source>
        <dbReference type="SAM" id="Phobius"/>
    </source>
</evidence>
<feature type="region of interest" description="Disordered" evidence="8">
    <location>
        <begin position="215"/>
        <end position="257"/>
    </location>
</feature>
<evidence type="ECO:0000256" key="3">
    <source>
        <dbReference type="ARBA" id="ARBA00022448"/>
    </source>
</evidence>
<evidence type="ECO:0000256" key="4">
    <source>
        <dbReference type="ARBA" id="ARBA00022475"/>
    </source>
</evidence>